<evidence type="ECO:0008006" key="5">
    <source>
        <dbReference type="Google" id="ProtNLM"/>
    </source>
</evidence>
<feature type="transmembrane region" description="Helical" evidence="2">
    <location>
        <begin position="268"/>
        <end position="291"/>
    </location>
</feature>
<feature type="transmembrane region" description="Helical" evidence="2">
    <location>
        <begin position="49"/>
        <end position="72"/>
    </location>
</feature>
<accession>A0A5B1CMK1</accession>
<proteinExistence type="predicted"/>
<evidence type="ECO:0000313" key="3">
    <source>
        <dbReference type="EMBL" id="KAA1261511.1"/>
    </source>
</evidence>
<dbReference type="Proteomes" id="UP000322699">
    <property type="component" value="Unassembled WGS sequence"/>
</dbReference>
<organism evidence="3 4">
    <name type="scientific">Rubripirellula obstinata</name>
    <dbReference type="NCBI Taxonomy" id="406547"/>
    <lineage>
        <taxon>Bacteria</taxon>
        <taxon>Pseudomonadati</taxon>
        <taxon>Planctomycetota</taxon>
        <taxon>Planctomycetia</taxon>
        <taxon>Pirellulales</taxon>
        <taxon>Pirellulaceae</taxon>
        <taxon>Rubripirellula</taxon>
    </lineage>
</organism>
<feature type="region of interest" description="Disordered" evidence="1">
    <location>
        <begin position="1"/>
        <end position="20"/>
    </location>
</feature>
<keyword evidence="2" id="KW-0812">Transmembrane</keyword>
<comment type="caution">
    <text evidence="3">The sequence shown here is derived from an EMBL/GenBank/DDBJ whole genome shotgun (WGS) entry which is preliminary data.</text>
</comment>
<keyword evidence="2" id="KW-0472">Membrane</keyword>
<keyword evidence="2" id="KW-1133">Transmembrane helix</keyword>
<evidence type="ECO:0000256" key="2">
    <source>
        <dbReference type="SAM" id="Phobius"/>
    </source>
</evidence>
<keyword evidence="4" id="KW-1185">Reference proteome</keyword>
<feature type="transmembrane region" description="Helical" evidence="2">
    <location>
        <begin position="84"/>
        <end position="104"/>
    </location>
</feature>
<dbReference type="AlphaFoldDB" id="A0A5B1CMK1"/>
<gene>
    <name evidence="3" type="ORF">LF1_40610</name>
</gene>
<protein>
    <recommendedName>
        <fullName evidence="5">YcxB-like protein domain-containing protein</fullName>
    </recommendedName>
</protein>
<sequence length="381" mass="43000">MNSSVNPYHPSRPLVKQTQSQKDCDERLVFDGEILADDYRVLMPSDLLLWLYWILIPLLAVVLIGVISAIMFVSTKGRGGPASLIAIFGVVAFLGGLLAVSVYNTRSKVRASRRLRSHPDLLGPARGKFTHKGLDFFDGEKRYWFGPAHLTKTRCLKRGIRVRVDADPVRYLAFTDRLVSGYSKQTAERLRDSWQEQAKDPSDTAGLDLWQKISSPPENAVSYEGHVTIQQSLKTKPMRKKLWTEASFVLLNIAGAALFHVLQLPSVLIWVCVGSVCLTLSANLFNWWLYFRGTQTQSWYQQGWVSATEFASRNTLNGVRFALDRFASAEVNDETIRMITPSGIAYYIPREQVVDEQAWTTLKEYFQGPEKKSGLNISNSD</sequence>
<reference evidence="3 4" key="1">
    <citation type="submission" date="2019-08" db="EMBL/GenBank/DDBJ databases">
        <title>Deep-cultivation of Planctomycetes and their phenomic and genomic characterization uncovers novel biology.</title>
        <authorList>
            <person name="Wiegand S."/>
            <person name="Jogler M."/>
            <person name="Boedeker C."/>
            <person name="Pinto D."/>
            <person name="Vollmers J."/>
            <person name="Rivas-Marin E."/>
            <person name="Kohn T."/>
            <person name="Peeters S.H."/>
            <person name="Heuer A."/>
            <person name="Rast P."/>
            <person name="Oberbeckmann S."/>
            <person name="Bunk B."/>
            <person name="Jeske O."/>
            <person name="Meyerdierks A."/>
            <person name="Storesund J.E."/>
            <person name="Kallscheuer N."/>
            <person name="Luecker S."/>
            <person name="Lage O.M."/>
            <person name="Pohl T."/>
            <person name="Merkel B.J."/>
            <person name="Hornburger P."/>
            <person name="Mueller R.-W."/>
            <person name="Bruemmer F."/>
            <person name="Labrenz M."/>
            <person name="Spormann A.M."/>
            <person name="Op Den Camp H."/>
            <person name="Overmann J."/>
            <person name="Amann R."/>
            <person name="Jetten M.S.M."/>
            <person name="Mascher T."/>
            <person name="Medema M.H."/>
            <person name="Devos D.P."/>
            <person name="Kaster A.-K."/>
            <person name="Ovreas L."/>
            <person name="Rohde M."/>
            <person name="Galperin M.Y."/>
            <person name="Jogler C."/>
        </authorList>
    </citation>
    <scope>NUCLEOTIDE SEQUENCE [LARGE SCALE GENOMIC DNA]</scope>
    <source>
        <strain evidence="3 4">LF1</strain>
    </source>
</reference>
<evidence type="ECO:0000256" key="1">
    <source>
        <dbReference type="SAM" id="MobiDB-lite"/>
    </source>
</evidence>
<feature type="transmembrane region" description="Helical" evidence="2">
    <location>
        <begin position="242"/>
        <end position="262"/>
    </location>
</feature>
<name>A0A5B1CMK1_9BACT</name>
<dbReference type="EMBL" id="VRLW01000001">
    <property type="protein sequence ID" value="KAA1261511.1"/>
    <property type="molecule type" value="Genomic_DNA"/>
</dbReference>
<evidence type="ECO:0000313" key="4">
    <source>
        <dbReference type="Proteomes" id="UP000322699"/>
    </source>
</evidence>